<keyword evidence="2" id="KW-1185">Reference proteome</keyword>
<evidence type="ECO:0008006" key="3">
    <source>
        <dbReference type="Google" id="ProtNLM"/>
    </source>
</evidence>
<dbReference type="AlphaFoldDB" id="A0A2T2NT68"/>
<gene>
    <name evidence="1" type="ORF">BS50DRAFT_490292</name>
</gene>
<dbReference type="SUPFAM" id="SSF56672">
    <property type="entry name" value="DNA/RNA polymerases"/>
    <property type="match status" value="1"/>
</dbReference>
<dbReference type="InterPro" id="IPR043128">
    <property type="entry name" value="Rev_trsase/Diguanyl_cyclase"/>
</dbReference>
<dbReference type="EMBL" id="KZ678133">
    <property type="protein sequence ID" value="PSN68631.1"/>
    <property type="molecule type" value="Genomic_DNA"/>
</dbReference>
<dbReference type="InterPro" id="IPR043502">
    <property type="entry name" value="DNA/RNA_pol_sf"/>
</dbReference>
<proteinExistence type="predicted"/>
<protein>
    <recommendedName>
        <fullName evidence="3">Reverse transcriptase domain-containing protein</fullName>
    </recommendedName>
</protein>
<dbReference type="OrthoDB" id="5599418at2759"/>
<sequence>YINYIFSNYINKFCTAYINNILIYLLDFLKYKNYIRKVVKRLEKIYLQVNVKKNNFTII</sequence>
<name>A0A2T2NT68_CORCC</name>
<organism evidence="1 2">
    <name type="scientific">Corynespora cassiicola Philippines</name>
    <dbReference type="NCBI Taxonomy" id="1448308"/>
    <lineage>
        <taxon>Eukaryota</taxon>
        <taxon>Fungi</taxon>
        <taxon>Dikarya</taxon>
        <taxon>Ascomycota</taxon>
        <taxon>Pezizomycotina</taxon>
        <taxon>Dothideomycetes</taxon>
        <taxon>Pleosporomycetidae</taxon>
        <taxon>Pleosporales</taxon>
        <taxon>Corynesporascaceae</taxon>
        <taxon>Corynespora</taxon>
    </lineage>
</organism>
<accession>A0A2T2NT68</accession>
<feature type="non-terminal residue" evidence="1">
    <location>
        <position position="1"/>
    </location>
</feature>
<dbReference type="Proteomes" id="UP000240883">
    <property type="component" value="Unassembled WGS sequence"/>
</dbReference>
<evidence type="ECO:0000313" key="2">
    <source>
        <dbReference type="Proteomes" id="UP000240883"/>
    </source>
</evidence>
<evidence type="ECO:0000313" key="1">
    <source>
        <dbReference type="EMBL" id="PSN68631.1"/>
    </source>
</evidence>
<dbReference type="Gene3D" id="3.30.70.270">
    <property type="match status" value="1"/>
</dbReference>
<reference evidence="1 2" key="1">
    <citation type="journal article" date="2018" name="Front. Microbiol.">
        <title>Genome-Wide Analysis of Corynespora cassiicola Leaf Fall Disease Putative Effectors.</title>
        <authorList>
            <person name="Lopez D."/>
            <person name="Ribeiro S."/>
            <person name="Label P."/>
            <person name="Fumanal B."/>
            <person name="Venisse J.S."/>
            <person name="Kohler A."/>
            <person name="de Oliveira R.R."/>
            <person name="Labutti K."/>
            <person name="Lipzen A."/>
            <person name="Lail K."/>
            <person name="Bauer D."/>
            <person name="Ohm R.A."/>
            <person name="Barry K.W."/>
            <person name="Spatafora J."/>
            <person name="Grigoriev I.V."/>
            <person name="Martin F.M."/>
            <person name="Pujade-Renaud V."/>
        </authorList>
    </citation>
    <scope>NUCLEOTIDE SEQUENCE [LARGE SCALE GENOMIC DNA]</scope>
    <source>
        <strain evidence="1 2">Philippines</strain>
    </source>
</reference>